<gene>
    <name evidence="2" type="ORF">NBRC110019_19250</name>
</gene>
<feature type="transmembrane region" description="Helical" evidence="1">
    <location>
        <begin position="220"/>
        <end position="237"/>
    </location>
</feature>
<keyword evidence="3" id="KW-1185">Reference proteome</keyword>
<feature type="transmembrane region" description="Helical" evidence="1">
    <location>
        <begin position="186"/>
        <end position="208"/>
    </location>
</feature>
<organism evidence="2 3">
    <name type="scientific">Neptunitalea chrysea</name>
    <dbReference type="NCBI Taxonomy" id="1647581"/>
    <lineage>
        <taxon>Bacteria</taxon>
        <taxon>Pseudomonadati</taxon>
        <taxon>Bacteroidota</taxon>
        <taxon>Flavobacteriia</taxon>
        <taxon>Flavobacteriales</taxon>
        <taxon>Flavobacteriaceae</taxon>
        <taxon>Neptunitalea</taxon>
    </lineage>
</organism>
<evidence type="ECO:0000313" key="2">
    <source>
        <dbReference type="EMBL" id="GLB52885.1"/>
    </source>
</evidence>
<keyword evidence="1" id="KW-0812">Transmembrane</keyword>
<dbReference type="Proteomes" id="UP001143545">
    <property type="component" value="Unassembled WGS sequence"/>
</dbReference>
<feature type="transmembrane region" description="Helical" evidence="1">
    <location>
        <begin position="139"/>
        <end position="160"/>
    </location>
</feature>
<name>A0A9W6B5E6_9FLAO</name>
<accession>A0A9W6B5E6</accession>
<comment type="caution">
    <text evidence="2">The sequence shown here is derived from an EMBL/GenBank/DDBJ whole genome shotgun (WGS) entry which is preliminary data.</text>
</comment>
<keyword evidence="1" id="KW-0472">Membrane</keyword>
<feature type="transmembrane region" description="Helical" evidence="1">
    <location>
        <begin position="22"/>
        <end position="41"/>
    </location>
</feature>
<dbReference type="EMBL" id="BRVP01000012">
    <property type="protein sequence ID" value="GLB52885.1"/>
    <property type="molecule type" value="Genomic_DNA"/>
</dbReference>
<feature type="transmembrane region" description="Helical" evidence="1">
    <location>
        <begin position="243"/>
        <end position="260"/>
    </location>
</feature>
<proteinExistence type="predicted"/>
<sequence length="286" mass="32846">MVVLAISFSSLEVLKSITYLDITINFVILLISVLLLAFLFYKNKLTNHTTYAVAIYVLLIGCFPEVMVNREILIANLLFILGARRLLSLHSLKSVKAKIFDSFLLIGIGAFVYHWGVLLLLMCYITIVLYDAKDIRNWLIPLVVFGLLYLGYVLYQFYIIKDCVIVFTLPEDLKVVTFGFPKYNRVINYISIGYILPVGVFGMLSYLASFQSKSISFQKPYWFLTFLFVLSIFLQIVDATNKSVVIFTFFPLVVFIALLIEKQEKKHFKELLLWPLLLLAVLSLVL</sequence>
<reference evidence="2" key="1">
    <citation type="submission" date="2022-07" db="EMBL/GenBank/DDBJ databases">
        <title>Taxonomy of Novel Oxalotrophic and Methylotrophic Bacteria.</title>
        <authorList>
            <person name="Sahin N."/>
            <person name="Tani A."/>
        </authorList>
    </citation>
    <scope>NUCLEOTIDE SEQUENCE</scope>
    <source>
        <strain evidence="2">AM327</strain>
    </source>
</reference>
<evidence type="ECO:0000313" key="3">
    <source>
        <dbReference type="Proteomes" id="UP001143545"/>
    </source>
</evidence>
<feature type="transmembrane region" description="Helical" evidence="1">
    <location>
        <begin position="53"/>
        <end position="83"/>
    </location>
</feature>
<dbReference type="AlphaFoldDB" id="A0A9W6B5E6"/>
<evidence type="ECO:0000256" key="1">
    <source>
        <dbReference type="SAM" id="Phobius"/>
    </source>
</evidence>
<feature type="transmembrane region" description="Helical" evidence="1">
    <location>
        <begin position="103"/>
        <end position="127"/>
    </location>
</feature>
<protein>
    <submittedName>
        <fullName evidence="2">Uncharacterized protein</fullName>
    </submittedName>
</protein>
<keyword evidence="1" id="KW-1133">Transmembrane helix</keyword>